<keyword evidence="2 5" id="KW-0812">Transmembrane</keyword>
<feature type="transmembrane region" description="Helical" evidence="5">
    <location>
        <begin position="50"/>
        <end position="83"/>
    </location>
</feature>
<dbReference type="InterPro" id="IPR032808">
    <property type="entry name" value="DoxX"/>
</dbReference>
<gene>
    <name evidence="6" type="ORF">ACFY05_38720</name>
</gene>
<evidence type="ECO:0000256" key="2">
    <source>
        <dbReference type="ARBA" id="ARBA00022692"/>
    </source>
</evidence>
<evidence type="ECO:0000256" key="5">
    <source>
        <dbReference type="SAM" id="Phobius"/>
    </source>
</evidence>
<dbReference type="RefSeq" id="WP_066941560.1">
    <property type="nucleotide sequence ID" value="NZ_BBYK01000047.1"/>
</dbReference>
<sequence>MFIATAVLSVLLALAFTGAGFPKVSGKDEMAAQLARLGVPTGLMRVIGGLEIVGAVGLVVGLWVGVLGVAAALGLALLMAGAVATHIKARDTAKGTLPSLVLLVLSAVTASLALVAL</sequence>
<comment type="caution">
    <text evidence="6">The sequence shown here is derived from an EMBL/GenBank/DDBJ whole genome shotgun (WGS) entry which is preliminary data.</text>
</comment>
<keyword evidence="7" id="KW-1185">Reference proteome</keyword>
<reference evidence="6 7" key="1">
    <citation type="submission" date="2024-10" db="EMBL/GenBank/DDBJ databases">
        <title>The Natural Products Discovery Center: Release of the First 8490 Sequenced Strains for Exploring Actinobacteria Biosynthetic Diversity.</title>
        <authorList>
            <person name="Kalkreuter E."/>
            <person name="Kautsar S.A."/>
            <person name="Yang D."/>
            <person name="Bader C.D."/>
            <person name="Teijaro C.N."/>
            <person name="Fluegel L."/>
            <person name="Davis C.M."/>
            <person name="Simpson J.R."/>
            <person name="Lauterbach L."/>
            <person name="Steele A.D."/>
            <person name="Gui C."/>
            <person name="Meng S."/>
            <person name="Li G."/>
            <person name="Viehrig K."/>
            <person name="Ye F."/>
            <person name="Su P."/>
            <person name="Kiefer A.F."/>
            <person name="Nichols A."/>
            <person name="Cepeda A.J."/>
            <person name="Yan W."/>
            <person name="Fan B."/>
            <person name="Jiang Y."/>
            <person name="Adhikari A."/>
            <person name="Zheng C.-J."/>
            <person name="Schuster L."/>
            <person name="Cowan T.M."/>
            <person name="Smanski M.J."/>
            <person name="Chevrette M.G."/>
            <person name="De Carvalho L.P.S."/>
            <person name="Shen B."/>
        </authorList>
    </citation>
    <scope>NUCLEOTIDE SEQUENCE [LARGE SCALE GENOMIC DNA]</scope>
    <source>
        <strain evidence="6 7">NPDC001281</strain>
    </source>
</reference>
<keyword evidence="3 5" id="KW-1133">Transmembrane helix</keyword>
<dbReference type="Proteomes" id="UP001602119">
    <property type="component" value="Unassembled WGS sequence"/>
</dbReference>
<proteinExistence type="predicted"/>
<evidence type="ECO:0000256" key="3">
    <source>
        <dbReference type="ARBA" id="ARBA00022989"/>
    </source>
</evidence>
<keyword evidence="4 5" id="KW-0472">Membrane</keyword>
<evidence type="ECO:0000256" key="4">
    <source>
        <dbReference type="ARBA" id="ARBA00023136"/>
    </source>
</evidence>
<protein>
    <submittedName>
        <fullName evidence="6">DoxX family protein</fullName>
    </submittedName>
</protein>
<evidence type="ECO:0000313" key="6">
    <source>
        <dbReference type="EMBL" id="MFF4778776.1"/>
    </source>
</evidence>
<accession>A0ABW6VIQ1</accession>
<evidence type="ECO:0000313" key="7">
    <source>
        <dbReference type="Proteomes" id="UP001602119"/>
    </source>
</evidence>
<organism evidence="6 7">
    <name type="scientific">Microtetraspora fusca</name>
    <dbReference type="NCBI Taxonomy" id="1997"/>
    <lineage>
        <taxon>Bacteria</taxon>
        <taxon>Bacillati</taxon>
        <taxon>Actinomycetota</taxon>
        <taxon>Actinomycetes</taxon>
        <taxon>Streptosporangiales</taxon>
        <taxon>Streptosporangiaceae</taxon>
        <taxon>Microtetraspora</taxon>
    </lineage>
</organism>
<feature type="transmembrane region" description="Helical" evidence="5">
    <location>
        <begin position="95"/>
        <end position="116"/>
    </location>
</feature>
<dbReference type="EMBL" id="JBIAXI010000036">
    <property type="protein sequence ID" value="MFF4778776.1"/>
    <property type="molecule type" value="Genomic_DNA"/>
</dbReference>
<comment type="subcellular location">
    <subcellularLocation>
        <location evidence="1">Membrane</location>
        <topology evidence="1">Multi-pass membrane protein</topology>
    </subcellularLocation>
</comment>
<name>A0ABW6VIQ1_MICFU</name>
<evidence type="ECO:0000256" key="1">
    <source>
        <dbReference type="ARBA" id="ARBA00004141"/>
    </source>
</evidence>
<dbReference type="Pfam" id="PF13564">
    <property type="entry name" value="DoxX_2"/>
    <property type="match status" value="1"/>
</dbReference>